<accession>A0A0A9A7F9</accession>
<sequence>MKTALRRHRQSIVALTQYLASKLSHSKLSKW</sequence>
<protein>
    <submittedName>
        <fullName evidence="1">Uncharacterized protein</fullName>
    </submittedName>
</protein>
<reference evidence="1" key="1">
    <citation type="submission" date="2014-09" db="EMBL/GenBank/DDBJ databases">
        <authorList>
            <person name="Magalhaes I.L.F."/>
            <person name="Oliveira U."/>
            <person name="Santos F.R."/>
            <person name="Vidigal T.H.D.A."/>
            <person name="Brescovit A.D."/>
            <person name="Santos A.J."/>
        </authorList>
    </citation>
    <scope>NUCLEOTIDE SEQUENCE</scope>
    <source>
        <tissue evidence="1">Shoot tissue taken approximately 20 cm above the soil surface</tissue>
    </source>
</reference>
<dbReference type="EMBL" id="GBRH01250879">
    <property type="protein sequence ID" value="JAD47016.1"/>
    <property type="molecule type" value="Transcribed_RNA"/>
</dbReference>
<evidence type="ECO:0000313" key="1">
    <source>
        <dbReference type="EMBL" id="JAD47016.1"/>
    </source>
</evidence>
<proteinExistence type="predicted"/>
<name>A0A0A9A7F9_ARUDO</name>
<dbReference type="AlphaFoldDB" id="A0A0A9A7F9"/>
<reference evidence="1" key="2">
    <citation type="journal article" date="2015" name="Data Brief">
        <title>Shoot transcriptome of the giant reed, Arundo donax.</title>
        <authorList>
            <person name="Barrero R.A."/>
            <person name="Guerrero F.D."/>
            <person name="Moolhuijzen P."/>
            <person name="Goolsby J.A."/>
            <person name="Tidwell J."/>
            <person name="Bellgard S.E."/>
            <person name="Bellgard M.I."/>
        </authorList>
    </citation>
    <scope>NUCLEOTIDE SEQUENCE</scope>
    <source>
        <tissue evidence="1">Shoot tissue taken approximately 20 cm above the soil surface</tissue>
    </source>
</reference>
<organism evidence="1">
    <name type="scientific">Arundo donax</name>
    <name type="common">Giant reed</name>
    <name type="synonym">Donax arundinaceus</name>
    <dbReference type="NCBI Taxonomy" id="35708"/>
    <lineage>
        <taxon>Eukaryota</taxon>
        <taxon>Viridiplantae</taxon>
        <taxon>Streptophyta</taxon>
        <taxon>Embryophyta</taxon>
        <taxon>Tracheophyta</taxon>
        <taxon>Spermatophyta</taxon>
        <taxon>Magnoliopsida</taxon>
        <taxon>Liliopsida</taxon>
        <taxon>Poales</taxon>
        <taxon>Poaceae</taxon>
        <taxon>PACMAD clade</taxon>
        <taxon>Arundinoideae</taxon>
        <taxon>Arundineae</taxon>
        <taxon>Arundo</taxon>
    </lineage>
</organism>